<dbReference type="PANTHER" id="PTHR10887:SF365">
    <property type="entry name" value="HELICASE WITH ZINC FINGER DOMAIN-RELATED"/>
    <property type="match status" value="1"/>
</dbReference>
<keyword evidence="1" id="KW-0862">Zinc</keyword>
<dbReference type="GO" id="GO:0043186">
    <property type="term" value="C:P granule"/>
    <property type="evidence" value="ECO:0007669"/>
    <property type="project" value="TreeGrafter"/>
</dbReference>
<dbReference type="GO" id="GO:0008270">
    <property type="term" value="F:zinc ion binding"/>
    <property type="evidence" value="ECO:0007669"/>
    <property type="project" value="UniProtKB-KW"/>
</dbReference>
<organism evidence="3 4">
    <name type="scientific">Geodia barretti</name>
    <name type="common">Barrett's horny sponge</name>
    <dbReference type="NCBI Taxonomy" id="519541"/>
    <lineage>
        <taxon>Eukaryota</taxon>
        <taxon>Metazoa</taxon>
        <taxon>Porifera</taxon>
        <taxon>Demospongiae</taxon>
        <taxon>Heteroscleromorpha</taxon>
        <taxon>Tetractinellida</taxon>
        <taxon>Astrophorina</taxon>
        <taxon>Geodiidae</taxon>
        <taxon>Geodia</taxon>
    </lineage>
</organism>
<evidence type="ECO:0000259" key="2">
    <source>
        <dbReference type="PROSITE" id="PS50103"/>
    </source>
</evidence>
<dbReference type="EMBL" id="CASHTH010003389">
    <property type="protein sequence ID" value="CAI8044369.1"/>
    <property type="molecule type" value="Genomic_DNA"/>
</dbReference>
<evidence type="ECO:0000313" key="4">
    <source>
        <dbReference type="Proteomes" id="UP001174909"/>
    </source>
</evidence>
<proteinExistence type="predicted"/>
<keyword evidence="3" id="KW-0547">Nucleotide-binding</keyword>
<evidence type="ECO:0000313" key="3">
    <source>
        <dbReference type="EMBL" id="CAI8044369.1"/>
    </source>
</evidence>
<dbReference type="PANTHER" id="PTHR10887">
    <property type="entry name" value="DNA2/NAM7 HELICASE FAMILY"/>
    <property type="match status" value="1"/>
</dbReference>
<keyword evidence="3" id="KW-0067">ATP-binding</keyword>
<keyword evidence="3" id="KW-0347">Helicase</keyword>
<accession>A0AA35TAI4</accession>
<feature type="zinc finger region" description="C3H1-type" evidence="1">
    <location>
        <begin position="187"/>
        <end position="215"/>
    </location>
</feature>
<dbReference type="AlphaFoldDB" id="A0AA35TAI4"/>
<dbReference type="GO" id="GO:0005829">
    <property type="term" value="C:cytosol"/>
    <property type="evidence" value="ECO:0007669"/>
    <property type="project" value="TreeGrafter"/>
</dbReference>
<dbReference type="Pfam" id="PF13087">
    <property type="entry name" value="AAA_12"/>
    <property type="match status" value="1"/>
</dbReference>
<dbReference type="Gene3D" id="3.40.50.300">
    <property type="entry name" value="P-loop containing nucleotide triphosphate hydrolases"/>
    <property type="match status" value="2"/>
</dbReference>
<keyword evidence="4" id="KW-1185">Reference proteome</keyword>
<gene>
    <name evidence="3" type="ORF">GBAR_LOCUS24616</name>
</gene>
<evidence type="ECO:0000256" key="1">
    <source>
        <dbReference type="PROSITE-ProRule" id="PRU00723"/>
    </source>
</evidence>
<dbReference type="InterPro" id="IPR041679">
    <property type="entry name" value="DNA2/NAM7-like_C"/>
</dbReference>
<dbReference type="InterPro" id="IPR027417">
    <property type="entry name" value="P-loop_NTPase"/>
</dbReference>
<dbReference type="InterPro" id="IPR000571">
    <property type="entry name" value="Znf_CCCH"/>
</dbReference>
<dbReference type="InterPro" id="IPR045055">
    <property type="entry name" value="DNA2/NAM7-like"/>
</dbReference>
<dbReference type="PROSITE" id="PS50103">
    <property type="entry name" value="ZF_C3H1"/>
    <property type="match status" value="1"/>
</dbReference>
<reference evidence="3" key="1">
    <citation type="submission" date="2023-03" db="EMBL/GenBank/DDBJ databases">
        <authorList>
            <person name="Steffen K."/>
            <person name="Cardenas P."/>
        </authorList>
    </citation>
    <scope>NUCLEOTIDE SEQUENCE</scope>
</reference>
<dbReference type="GO" id="GO:0004386">
    <property type="term" value="F:helicase activity"/>
    <property type="evidence" value="ECO:0007669"/>
    <property type="project" value="UniProtKB-KW"/>
</dbReference>
<dbReference type="SUPFAM" id="SSF52540">
    <property type="entry name" value="P-loop containing nucleoside triphosphate hydrolases"/>
    <property type="match status" value="1"/>
</dbReference>
<comment type="caution">
    <text evidence="3">The sequence shown here is derived from an EMBL/GenBank/DDBJ whole genome shotgun (WGS) entry which is preliminary data.</text>
</comment>
<sequence>MEVVVPWEHWVCSQCLLENPHAVWLIKLRCFKPHQHRHQYGGTLVSIEPSAMRLVQMRHPPPNIERKKAPIRLCQARQYCQRKDSCQFPHSEVEYHTWDFIRKVFKDRQLRELLCTSRLVPQCPSTEVCAKCYESAAQSDNTRWLTWLECGQLPGHEEENGVTLIVGTNNKVTNVTELPPSLYGCHPQQLAFCERLHRPGGCPDGNNCNRAHSIEELEYWKWSLVHGKLEQIQDYTALRGNYSYSPDEGFLTAAQVGLDENLLPENYFDKFHKLICLDEIAHGQKMASLCNGSVTVERFKNKLKLHGMEGAAMDYAIHGHAIVHIPLGQSSIDCMVLYRDSHNDTLLVQMPSERLSALPRGPAYVHFEINHKYFEGLHKAVNCLHQYALHKLFPSKRLLKEVITGKDLNWKEKAAIKEFTLDGEYQMNALQRMISSDPRVPFLVLGPFGTGKTHILAAAASALLCDPNSHILICTYQHQCADSIYSKLYKRYQNKIMRLVPNQNIADHIQYGHDGVVLMSQVKINDLARKRVVVTTFLTATNLKRLEVNSPRQLYFSHILIDEGAQAREPESLGALAVVKEQTKIVIVGDHKQTGPGVAVLSNLAQKQELGVSLLERLFKLYKSYKIGGSIRNHTASLLTNYRCHSSILAFASSLFYQHTLLSRSSSETHPLAPYPLVFTCTSIDKNSKNLPDEDVHEAKGAHRKSSVFSQTVAKEQRQTSRRSSSFHKKTGVYVYLYSLFSLCYVGFDQVEILRKEMKEKRLYSEHLPCKVEVKPTYLIQGYEFDAVFLSTTEPTNENGDPSDPVRSISHELVFNTIMTRARSLICCVGNPFTLCQIGDKYEVNCWKEYLQRCVQCETLQFALPESEAKGKNAAKEIQELVFPHSIINEATSFKLPHNADTIVAQYMRELNHRREFRTGRKLVRKPGGDVDWMEENEHTDENVVICRLEYSFHNKARAVPLDPSQLHSQYKDTLT</sequence>
<dbReference type="InterPro" id="IPR041677">
    <property type="entry name" value="DNA2/NAM7_AAA_11"/>
</dbReference>
<feature type="domain" description="C3H1-type" evidence="2">
    <location>
        <begin position="187"/>
        <end position="215"/>
    </location>
</feature>
<name>A0AA35TAI4_GEOBA</name>
<keyword evidence="3" id="KW-0378">Hydrolase</keyword>
<dbReference type="Pfam" id="PF13086">
    <property type="entry name" value="AAA_11"/>
    <property type="match status" value="2"/>
</dbReference>
<dbReference type="Proteomes" id="UP001174909">
    <property type="component" value="Unassembled WGS sequence"/>
</dbReference>
<dbReference type="GO" id="GO:0035194">
    <property type="term" value="P:regulatory ncRNA-mediated post-transcriptional gene silencing"/>
    <property type="evidence" value="ECO:0007669"/>
    <property type="project" value="TreeGrafter"/>
</dbReference>
<keyword evidence="1" id="KW-0479">Metal-binding</keyword>
<protein>
    <submittedName>
        <fullName evidence="3">Probable helicase with zinc finger domain</fullName>
    </submittedName>
</protein>
<keyword evidence="1" id="KW-0863">Zinc-finger</keyword>